<dbReference type="AlphaFoldDB" id="A0A0S2TG78"/>
<keyword evidence="3" id="KW-1185">Reference proteome</keyword>
<dbReference type="KEGG" id="tee:Tel_13855"/>
<proteinExistence type="predicted"/>
<evidence type="ECO:0000256" key="1">
    <source>
        <dbReference type="SAM" id="Phobius"/>
    </source>
</evidence>
<dbReference type="Proteomes" id="UP000055136">
    <property type="component" value="Chromosome"/>
</dbReference>
<feature type="transmembrane region" description="Helical" evidence="1">
    <location>
        <begin position="39"/>
        <end position="61"/>
    </location>
</feature>
<dbReference type="EMBL" id="CP013099">
    <property type="protein sequence ID" value="ALP54131.1"/>
    <property type="molecule type" value="Genomic_DNA"/>
</dbReference>
<accession>A0A0S2TG78</accession>
<gene>
    <name evidence="2" type="ORF">Tel_13855</name>
</gene>
<keyword evidence="1" id="KW-0812">Transmembrane</keyword>
<reference evidence="2" key="1">
    <citation type="submission" date="2015-10" db="EMBL/GenBank/DDBJ databases">
        <title>Description of Candidatus Tenderia electrophaga gen. nov, sp. nov., an Uncultivated Electroautotroph from a Biocathode Enrichment.</title>
        <authorList>
            <person name="Eddie B.J."/>
            <person name="Malanoski A.P."/>
            <person name="Wang Z."/>
            <person name="Hall R.J."/>
            <person name="Oh S.D."/>
            <person name="Heiner C."/>
            <person name="Lin B."/>
            <person name="Strycharz-Glaven S.M."/>
        </authorList>
    </citation>
    <scope>NUCLEOTIDE SEQUENCE [LARGE SCALE GENOMIC DNA]</scope>
    <source>
        <strain evidence="2">NRL1</strain>
    </source>
</reference>
<evidence type="ECO:0000313" key="3">
    <source>
        <dbReference type="Proteomes" id="UP000055136"/>
    </source>
</evidence>
<sequence>MIVVGLLFVAAVGVFMGPVVLLGAVAVVMGLRVTTMAMGMAVTVSVIMAMLMAVLVAVFLVTMNMFMGMRMTVFMTVLMFVLMLMVILGHCRLLCGAGLWGSPLSPWVHRLRP</sequence>
<evidence type="ECO:0000313" key="2">
    <source>
        <dbReference type="EMBL" id="ALP54131.1"/>
    </source>
</evidence>
<name>A0A0S2TG78_9GAMM</name>
<keyword evidence="1" id="KW-0472">Membrane</keyword>
<protein>
    <submittedName>
        <fullName evidence="2">Uncharacterized protein</fullName>
    </submittedName>
</protein>
<organism evidence="2 3">
    <name type="scientific">Candidatus Tenderia electrophaga</name>
    <dbReference type="NCBI Taxonomy" id="1748243"/>
    <lineage>
        <taxon>Bacteria</taxon>
        <taxon>Pseudomonadati</taxon>
        <taxon>Pseudomonadota</taxon>
        <taxon>Gammaproteobacteria</taxon>
        <taxon>Candidatus Tenderiales</taxon>
        <taxon>Candidatus Tenderiaceae</taxon>
        <taxon>Candidatus Tenderia</taxon>
    </lineage>
</organism>
<feature type="transmembrane region" description="Helical" evidence="1">
    <location>
        <begin position="73"/>
        <end position="100"/>
    </location>
</feature>
<keyword evidence="1" id="KW-1133">Transmembrane helix</keyword>